<dbReference type="CDD" id="cd00067">
    <property type="entry name" value="GAL4"/>
    <property type="match status" value="1"/>
</dbReference>
<dbReference type="SMART" id="SM00906">
    <property type="entry name" value="Fungal_trans"/>
    <property type="match status" value="1"/>
</dbReference>
<proteinExistence type="predicted"/>
<dbReference type="AlphaFoldDB" id="A0A8H6CDK9"/>
<keyword evidence="2" id="KW-0539">Nucleus</keyword>
<dbReference type="Pfam" id="PF00172">
    <property type="entry name" value="Zn_clus"/>
    <property type="match status" value="1"/>
</dbReference>
<dbReference type="PROSITE" id="PS00463">
    <property type="entry name" value="ZN2_CY6_FUNGAL_1"/>
    <property type="match status" value="1"/>
</dbReference>
<dbReference type="EMBL" id="JACCJB010000014">
    <property type="protein sequence ID" value="KAF6221216.1"/>
    <property type="molecule type" value="Genomic_DNA"/>
</dbReference>
<evidence type="ECO:0000256" key="3">
    <source>
        <dbReference type="SAM" id="MobiDB-lite"/>
    </source>
</evidence>
<reference evidence="5 6" key="1">
    <citation type="journal article" date="2020" name="Genomics">
        <title>Complete, high-quality genomes from long-read metagenomic sequencing of two wolf lichen thalli reveals enigmatic genome architecture.</title>
        <authorList>
            <person name="McKenzie S.K."/>
            <person name="Walston R.F."/>
            <person name="Allen J.L."/>
        </authorList>
    </citation>
    <scope>NUCLEOTIDE SEQUENCE [LARGE SCALE GENOMIC DNA]</scope>
    <source>
        <strain evidence="5">WasteWater1</strain>
    </source>
</reference>
<dbReference type="InterPro" id="IPR007219">
    <property type="entry name" value="XnlR_reg_dom"/>
</dbReference>
<dbReference type="Proteomes" id="UP000593566">
    <property type="component" value="Unassembled WGS sequence"/>
</dbReference>
<dbReference type="SUPFAM" id="SSF57701">
    <property type="entry name" value="Zn2/Cys6 DNA-binding domain"/>
    <property type="match status" value="1"/>
</dbReference>
<evidence type="ECO:0000313" key="5">
    <source>
        <dbReference type="EMBL" id="KAF6221216.1"/>
    </source>
</evidence>
<evidence type="ECO:0000256" key="1">
    <source>
        <dbReference type="ARBA" id="ARBA00022723"/>
    </source>
</evidence>
<dbReference type="GeneID" id="59330485"/>
<feature type="compositionally biased region" description="Low complexity" evidence="3">
    <location>
        <begin position="513"/>
        <end position="522"/>
    </location>
</feature>
<keyword evidence="1" id="KW-0479">Metal-binding</keyword>
<dbReference type="RefSeq" id="XP_037150651.1">
    <property type="nucleotide sequence ID" value="XM_037292998.1"/>
</dbReference>
<dbReference type="CDD" id="cd12148">
    <property type="entry name" value="fungal_TF_MHR"/>
    <property type="match status" value="1"/>
</dbReference>
<organism evidence="5 6">
    <name type="scientific">Letharia lupina</name>
    <dbReference type="NCBI Taxonomy" id="560253"/>
    <lineage>
        <taxon>Eukaryota</taxon>
        <taxon>Fungi</taxon>
        <taxon>Dikarya</taxon>
        <taxon>Ascomycota</taxon>
        <taxon>Pezizomycotina</taxon>
        <taxon>Lecanoromycetes</taxon>
        <taxon>OSLEUM clade</taxon>
        <taxon>Lecanoromycetidae</taxon>
        <taxon>Lecanorales</taxon>
        <taxon>Lecanorineae</taxon>
        <taxon>Parmeliaceae</taxon>
        <taxon>Letharia</taxon>
    </lineage>
</organism>
<evidence type="ECO:0000313" key="6">
    <source>
        <dbReference type="Proteomes" id="UP000593566"/>
    </source>
</evidence>
<dbReference type="PROSITE" id="PS50048">
    <property type="entry name" value="ZN2_CY6_FUNGAL_2"/>
    <property type="match status" value="1"/>
</dbReference>
<evidence type="ECO:0000259" key="4">
    <source>
        <dbReference type="PROSITE" id="PS50048"/>
    </source>
</evidence>
<gene>
    <name evidence="5" type="ORF">HO133_002071</name>
</gene>
<dbReference type="SMART" id="SM00066">
    <property type="entry name" value="GAL4"/>
    <property type="match status" value="1"/>
</dbReference>
<dbReference type="PANTHER" id="PTHR31668:SF20">
    <property type="entry name" value="ZN(II)2CYS6 TRANSCRIPTION FACTOR (EUROFUNG)"/>
    <property type="match status" value="1"/>
</dbReference>
<comment type="caution">
    <text evidence="5">The sequence shown here is derived from an EMBL/GenBank/DDBJ whole genome shotgun (WGS) entry which is preliminary data.</text>
</comment>
<dbReference type="GO" id="GO:0008270">
    <property type="term" value="F:zinc ion binding"/>
    <property type="evidence" value="ECO:0007669"/>
    <property type="project" value="InterPro"/>
</dbReference>
<dbReference type="GO" id="GO:0003677">
    <property type="term" value="F:DNA binding"/>
    <property type="evidence" value="ECO:0007669"/>
    <property type="project" value="InterPro"/>
</dbReference>
<accession>A0A8H6CDK9</accession>
<protein>
    <recommendedName>
        <fullName evidence="4">Zn(2)-C6 fungal-type domain-containing protein</fullName>
    </recommendedName>
</protein>
<dbReference type="Gene3D" id="4.10.240.10">
    <property type="entry name" value="Zn(2)-C6 fungal-type DNA-binding domain"/>
    <property type="match status" value="1"/>
</dbReference>
<sequence>MSIPTKRACDACHRRKVRCNSRQPCGNCSQAGLSCTYDAIPQKKGPKGSRAKVISELRETQKQSDLTSMMLQDGKDSYGSPPQSPTQYARASGLLTHELIEGCTDFFFTQMYPTMPILYRDQIRHAVGEMGHSVESYCLITSFLAFMLIQPGIVLKTGHLMDQPAGSVTNPRMGSVLMEEAIRVRKGYDYVESPTVNTVISSFFLFGCSFGLNKHNTAWFHLREATALAQILGMQDENTYMFDNVIETSWKRRLFWLLFVTERAYALQKHRPLTLHATISLPTVDQDPTNYSLAGFIYLVNLYRPFDDNFIGLWNKSRTDCSPLTLARLQQQLTEALPQFLNTTESQAADLRTSQQWLRTMVWQLSIANGFLSSTSPDTSMTFRFPIEIAKDLVEVTRQFSKQSMEVHGIGLIEKVFDVACTLIDVMSCVPLESRKFEPGPQEYLNSLLTLISTLRGGESRFLPLVMAKIRDTLPAIGSLLPQHLIEKYNGSGHLGKRAERSGQQVEFKQENSGGSSSAGSSPFETPPFMHYYPLN</sequence>
<keyword evidence="6" id="KW-1185">Reference proteome</keyword>
<dbReference type="GO" id="GO:0006351">
    <property type="term" value="P:DNA-templated transcription"/>
    <property type="evidence" value="ECO:0007669"/>
    <property type="project" value="InterPro"/>
</dbReference>
<evidence type="ECO:0000256" key="2">
    <source>
        <dbReference type="ARBA" id="ARBA00023242"/>
    </source>
</evidence>
<dbReference type="GO" id="GO:0000981">
    <property type="term" value="F:DNA-binding transcription factor activity, RNA polymerase II-specific"/>
    <property type="evidence" value="ECO:0007669"/>
    <property type="project" value="InterPro"/>
</dbReference>
<dbReference type="InterPro" id="IPR050797">
    <property type="entry name" value="Carb_Metab_Trans_Reg"/>
</dbReference>
<name>A0A8H6CDK9_9LECA</name>
<dbReference type="InterPro" id="IPR036864">
    <property type="entry name" value="Zn2-C6_fun-type_DNA-bd_sf"/>
</dbReference>
<feature type="domain" description="Zn(2)-C6 fungal-type" evidence="4">
    <location>
        <begin position="8"/>
        <end position="37"/>
    </location>
</feature>
<feature type="region of interest" description="Disordered" evidence="3">
    <location>
        <begin position="494"/>
        <end position="536"/>
    </location>
</feature>
<dbReference type="InterPro" id="IPR001138">
    <property type="entry name" value="Zn2Cys6_DnaBD"/>
</dbReference>
<dbReference type="PROSITE" id="PS51257">
    <property type="entry name" value="PROKAR_LIPOPROTEIN"/>
    <property type="match status" value="1"/>
</dbReference>
<dbReference type="PANTHER" id="PTHR31668">
    <property type="entry name" value="GLUCOSE TRANSPORT TRANSCRIPTION REGULATOR RGT1-RELATED-RELATED"/>
    <property type="match status" value="1"/>
</dbReference>